<sequence length="124" mass="14722">MVKRERYIECKLRLNPKEVKELKKRVDQSGKSRQQFLLELALNGEVNNYDYSELMQLRQEVNAIGRNVNQIVRYIHETGTVEPEAFEMLRQEIKEMNKVIMTEFKEGNLLKENANYESTPNQKD</sequence>
<organism evidence="1 2">
    <name type="scientific">Streptococcus salivarius</name>
    <dbReference type="NCBI Taxonomy" id="1304"/>
    <lineage>
        <taxon>Bacteria</taxon>
        <taxon>Bacillati</taxon>
        <taxon>Bacillota</taxon>
        <taxon>Bacilli</taxon>
        <taxon>Lactobacillales</taxon>
        <taxon>Streptococcaceae</taxon>
        <taxon>Streptococcus</taxon>
    </lineage>
</organism>
<dbReference type="RefSeq" id="WP_070849653.1">
    <property type="nucleotide sequence ID" value="NZ_CABFMJ010000016.1"/>
</dbReference>
<gene>
    <name evidence="1" type="primary">mobC</name>
    <name evidence="1" type="ORF">FHI56_03345</name>
</gene>
<proteinExistence type="predicted"/>
<evidence type="ECO:0000313" key="1">
    <source>
        <dbReference type="EMBL" id="QEM31970.1"/>
    </source>
</evidence>
<dbReference type="Pfam" id="PF21983">
    <property type="entry name" value="NikA-like"/>
    <property type="match status" value="1"/>
</dbReference>
<name>A0AB37CLJ5_STRSL</name>
<dbReference type="EMBL" id="CP040804">
    <property type="protein sequence ID" value="QEM31970.1"/>
    <property type="molecule type" value="Genomic_DNA"/>
</dbReference>
<reference evidence="1 2" key="1">
    <citation type="submission" date="2019-06" db="EMBL/GenBank/DDBJ databases">
        <title>Complete genome sequence of Streptococcus salivarius LAB813.</title>
        <authorList>
            <person name="Levesque C.M."/>
            <person name="Gong S.-G."/>
            <person name="Dufour D."/>
            <person name="Barbour A."/>
        </authorList>
    </citation>
    <scope>NUCLEOTIDE SEQUENCE [LARGE SCALE GENOMIC DNA]</scope>
    <source>
        <strain evidence="1 2">LAB813</strain>
    </source>
</reference>
<accession>A0AB37CLJ5</accession>
<protein>
    <submittedName>
        <fullName evidence="1">Plasmid mobilization relaxosome protein MobC</fullName>
    </submittedName>
</protein>
<dbReference type="InterPro" id="IPR053842">
    <property type="entry name" value="NikA-like"/>
</dbReference>
<dbReference type="Proteomes" id="UP000322622">
    <property type="component" value="Chromosome"/>
</dbReference>
<dbReference type="AlphaFoldDB" id="A0AB37CLJ5"/>
<evidence type="ECO:0000313" key="2">
    <source>
        <dbReference type="Proteomes" id="UP000322622"/>
    </source>
</evidence>